<gene>
    <name evidence="1" type="ORF">CLOSTMETH_01593</name>
</gene>
<reference evidence="1 2" key="1">
    <citation type="submission" date="2009-01" db="EMBL/GenBank/DDBJ databases">
        <authorList>
            <person name="Fulton L."/>
            <person name="Clifton S."/>
            <person name="Fulton B."/>
            <person name="Xu J."/>
            <person name="Minx P."/>
            <person name="Pepin K.H."/>
            <person name="Johnson M."/>
            <person name="Bhonagiri V."/>
            <person name="Nash W.E."/>
            <person name="Mardis E.R."/>
            <person name="Wilson R.K."/>
        </authorList>
    </citation>
    <scope>NUCLEOTIDE SEQUENCE [LARGE SCALE GENOMIC DNA]</scope>
    <source>
        <strain evidence="1 2">DSM 5476</strain>
    </source>
</reference>
<dbReference type="Proteomes" id="UP000003340">
    <property type="component" value="Unassembled WGS sequence"/>
</dbReference>
<organism evidence="1 2">
    <name type="scientific">[Clostridium] methylpentosum DSM 5476</name>
    <dbReference type="NCBI Taxonomy" id="537013"/>
    <lineage>
        <taxon>Bacteria</taxon>
        <taxon>Bacillati</taxon>
        <taxon>Bacillota</taxon>
        <taxon>Clostridia</taxon>
        <taxon>Eubacteriales</taxon>
        <taxon>Oscillospiraceae</taxon>
        <taxon>Oscillospiraceae incertae sedis</taxon>
    </lineage>
</organism>
<protein>
    <submittedName>
        <fullName evidence="1">Uncharacterized protein</fullName>
    </submittedName>
</protein>
<dbReference type="STRING" id="537013.CLOSTMETH_01593"/>
<dbReference type="EMBL" id="ACEC01000052">
    <property type="protein sequence ID" value="EEG30838.1"/>
    <property type="molecule type" value="Genomic_DNA"/>
</dbReference>
<accession>C0ECM2</accession>
<evidence type="ECO:0000313" key="2">
    <source>
        <dbReference type="Proteomes" id="UP000003340"/>
    </source>
</evidence>
<comment type="caution">
    <text evidence="1">The sequence shown here is derived from an EMBL/GenBank/DDBJ whole genome shotgun (WGS) entry which is preliminary data.</text>
</comment>
<evidence type="ECO:0000313" key="1">
    <source>
        <dbReference type="EMBL" id="EEG30838.1"/>
    </source>
</evidence>
<dbReference type="AlphaFoldDB" id="C0ECM2"/>
<sequence>MWFNGCFIRDLSSFYKNIVFMSENMAATVKHCVFTFPVVLPELLLEAFCRSLCIVSLLSLDKLSPFSPTQEVDSRGRIRHLYDPYITQYCNSSKAFGSRNTTIPFWKVVLSSS</sequence>
<reference evidence="1 2" key="2">
    <citation type="submission" date="2009-02" db="EMBL/GenBank/DDBJ databases">
        <title>Draft genome sequence of Clostridium methylpentosum (DSM 5476).</title>
        <authorList>
            <person name="Sudarsanam P."/>
            <person name="Ley R."/>
            <person name="Guruge J."/>
            <person name="Turnbaugh P.J."/>
            <person name="Mahowald M."/>
            <person name="Liep D."/>
            <person name="Gordon J."/>
        </authorList>
    </citation>
    <scope>NUCLEOTIDE SEQUENCE [LARGE SCALE GENOMIC DNA]</scope>
    <source>
        <strain evidence="1 2">DSM 5476</strain>
    </source>
</reference>
<keyword evidence="2" id="KW-1185">Reference proteome</keyword>
<proteinExistence type="predicted"/>
<dbReference type="HOGENOM" id="CLU_2129147_0_0_9"/>
<name>C0ECM2_9FIRM</name>